<comment type="caution">
    <text evidence="1">The sequence shown here is derived from an EMBL/GenBank/DDBJ whole genome shotgun (WGS) entry which is preliminary data.</text>
</comment>
<dbReference type="RefSeq" id="WP_147255423.1">
    <property type="nucleotide sequence ID" value="NZ_VIWU01000001.1"/>
</dbReference>
<name>A0A561SN73_9PSEU</name>
<evidence type="ECO:0008006" key="3">
    <source>
        <dbReference type="Google" id="ProtNLM"/>
    </source>
</evidence>
<evidence type="ECO:0000313" key="2">
    <source>
        <dbReference type="Proteomes" id="UP000321261"/>
    </source>
</evidence>
<evidence type="ECO:0000313" key="1">
    <source>
        <dbReference type="EMBL" id="TWF76305.1"/>
    </source>
</evidence>
<dbReference type="OrthoDB" id="3700530at2"/>
<dbReference type="EMBL" id="VIWU01000001">
    <property type="protein sequence ID" value="TWF76305.1"/>
    <property type="molecule type" value="Genomic_DNA"/>
</dbReference>
<dbReference type="AlphaFoldDB" id="A0A561SN73"/>
<protein>
    <recommendedName>
        <fullName evidence="3">Winged helix DNA-binding protein</fullName>
    </recommendedName>
</protein>
<keyword evidence="2" id="KW-1185">Reference proteome</keyword>
<sequence>MTTTTDLSYRDRAVLRAVAAGRCTVSAIGVLAVDGLGCCDQFVGRRLANAGLIAAGPGPARLTATGRALLEAA</sequence>
<proteinExistence type="predicted"/>
<accession>A0A561SN73</accession>
<dbReference type="Proteomes" id="UP000321261">
    <property type="component" value="Unassembled WGS sequence"/>
</dbReference>
<gene>
    <name evidence="1" type="ORF">FHX44_112195</name>
</gene>
<organism evidence="1 2">
    <name type="scientific">Pseudonocardia hierapolitana</name>
    <dbReference type="NCBI Taxonomy" id="1128676"/>
    <lineage>
        <taxon>Bacteria</taxon>
        <taxon>Bacillati</taxon>
        <taxon>Actinomycetota</taxon>
        <taxon>Actinomycetes</taxon>
        <taxon>Pseudonocardiales</taxon>
        <taxon>Pseudonocardiaceae</taxon>
        <taxon>Pseudonocardia</taxon>
    </lineage>
</organism>
<reference evidence="1 2" key="1">
    <citation type="submission" date="2019-06" db="EMBL/GenBank/DDBJ databases">
        <title>Sequencing the genomes of 1000 actinobacteria strains.</title>
        <authorList>
            <person name="Klenk H.-P."/>
        </authorList>
    </citation>
    <scope>NUCLEOTIDE SEQUENCE [LARGE SCALE GENOMIC DNA]</scope>
    <source>
        <strain evidence="1 2">DSM 45671</strain>
    </source>
</reference>